<evidence type="ECO:0000313" key="2">
    <source>
        <dbReference type="EMBL" id="MDF3837104.1"/>
    </source>
</evidence>
<reference evidence="2 3" key="1">
    <citation type="submission" date="2023-03" db="EMBL/GenBank/DDBJ databases">
        <title>Draft assemblies of triclosan tolerant bacteria isolated from returned activated sludge.</title>
        <authorList>
            <person name="Van Hamelsveld S."/>
        </authorList>
    </citation>
    <scope>NUCLEOTIDE SEQUENCE [LARGE SCALE GENOMIC DNA]</scope>
    <source>
        <strain evidence="2 3">GW210010_S58</strain>
    </source>
</reference>
<gene>
    <name evidence="2" type="ORF">P3W85_29735</name>
</gene>
<sequence>MAIHTELAVYKAAMELTILCSRLVAHMPRNHRAVDGARLVAYSRAVVRHIRLANQAADKVPHIEQLLDNLGGLEVEITVCSDLRLISTSGFSKAAPLVGSISRQAGGWKKASASKPDSRPSRRP</sequence>
<dbReference type="InterPro" id="IPR055360">
    <property type="entry name" value="bAvd"/>
</dbReference>
<accession>A0ABT6AWU9</accession>
<organism evidence="2 3">
    <name type="scientific">Cupriavidus basilensis</name>
    <dbReference type="NCBI Taxonomy" id="68895"/>
    <lineage>
        <taxon>Bacteria</taxon>
        <taxon>Pseudomonadati</taxon>
        <taxon>Pseudomonadota</taxon>
        <taxon>Betaproteobacteria</taxon>
        <taxon>Burkholderiales</taxon>
        <taxon>Burkholderiaceae</taxon>
        <taxon>Cupriavidus</taxon>
    </lineage>
</organism>
<protein>
    <submittedName>
        <fullName evidence="2">Four helix bundle protein</fullName>
    </submittedName>
</protein>
<evidence type="ECO:0000256" key="1">
    <source>
        <dbReference type="SAM" id="MobiDB-lite"/>
    </source>
</evidence>
<dbReference type="EMBL" id="JARJLM010000484">
    <property type="protein sequence ID" value="MDF3837104.1"/>
    <property type="molecule type" value="Genomic_DNA"/>
</dbReference>
<dbReference type="CDD" id="cd16376">
    <property type="entry name" value="Avd_like"/>
    <property type="match status" value="1"/>
</dbReference>
<evidence type="ECO:0000313" key="3">
    <source>
        <dbReference type="Proteomes" id="UP001216674"/>
    </source>
</evidence>
<dbReference type="Proteomes" id="UP001216674">
    <property type="component" value="Unassembled WGS sequence"/>
</dbReference>
<dbReference type="RefSeq" id="WP_276267393.1">
    <property type="nucleotide sequence ID" value="NZ_JARJLM010000484.1"/>
</dbReference>
<feature type="region of interest" description="Disordered" evidence="1">
    <location>
        <begin position="104"/>
        <end position="124"/>
    </location>
</feature>
<proteinExistence type="predicted"/>
<name>A0ABT6AWU9_9BURK</name>
<dbReference type="Gene3D" id="1.20.1440.60">
    <property type="entry name" value="23S rRNA-intervening sequence"/>
    <property type="match status" value="1"/>
</dbReference>
<dbReference type="InterPro" id="IPR036583">
    <property type="entry name" value="23S_rRNA_IVS_sf"/>
</dbReference>
<keyword evidence="3" id="KW-1185">Reference proteome</keyword>
<comment type="caution">
    <text evidence="2">The sequence shown here is derived from an EMBL/GenBank/DDBJ whole genome shotgun (WGS) entry which is preliminary data.</text>
</comment>